<name>A0A6G1HUI9_9PEZI</name>
<dbReference type="OrthoDB" id="4334540at2759"/>
<dbReference type="EMBL" id="ML996696">
    <property type="protein sequence ID" value="KAF2399728.1"/>
    <property type="molecule type" value="Genomic_DNA"/>
</dbReference>
<dbReference type="Proteomes" id="UP000799640">
    <property type="component" value="Unassembled WGS sequence"/>
</dbReference>
<dbReference type="InterPro" id="IPR035994">
    <property type="entry name" value="Nucleoside_phosphorylase_sf"/>
</dbReference>
<gene>
    <name evidence="1" type="ORF">EJ06DRAFT_530524</name>
</gene>
<dbReference type="Gene3D" id="3.40.50.1580">
    <property type="entry name" value="Nucleoside phosphorylase domain"/>
    <property type="match status" value="1"/>
</dbReference>
<accession>A0A6G1HUI9</accession>
<keyword evidence="2" id="KW-1185">Reference proteome</keyword>
<dbReference type="GO" id="GO:0003824">
    <property type="term" value="F:catalytic activity"/>
    <property type="evidence" value="ECO:0007669"/>
    <property type="project" value="InterPro"/>
</dbReference>
<reference evidence="1" key="1">
    <citation type="journal article" date="2020" name="Stud. Mycol.">
        <title>101 Dothideomycetes genomes: a test case for predicting lifestyles and emergence of pathogens.</title>
        <authorList>
            <person name="Haridas S."/>
            <person name="Albert R."/>
            <person name="Binder M."/>
            <person name="Bloem J."/>
            <person name="Labutti K."/>
            <person name="Salamov A."/>
            <person name="Andreopoulos B."/>
            <person name="Baker S."/>
            <person name="Barry K."/>
            <person name="Bills G."/>
            <person name="Bluhm B."/>
            <person name="Cannon C."/>
            <person name="Castanera R."/>
            <person name="Culley D."/>
            <person name="Daum C."/>
            <person name="Ezra D."/>
            <person name="Gonzalez J."/>
            <person name="Henrissat B."/>
            <person name="Kuo A."/>
            <person name="Liang C."/>
            <person name="Lipzen A."/>
            <person name="Lutzoni F."/>
            <person name="Magnuson J."/>
            <person name="Mondo S."/>
            <person name="Nolan M."/>
            <person name="Ohm R."/>
            <person name="Pangilinan J."/>
            <person name="Park H.-J."/>
            <person name="Ramirez L."/>
            <person name="Alfaro M."/>
            <person name="Sun H."/>
            <person name="Tritt A."/>
            <person name="Yoshinaga Y."/>
            <person name="Zwiers L.-H."/>
            <person name="Turgeon B."/>
            <person name="Goodwin S."/>
            <person name="Spatafora J."/>
            <person name="Crous P."/>
            <person name="Grigoriev I."/>
        </authorList>
    </citation>
    <scope>NUCLEOTIDE SEQUENCE</scope>
    <source>
        <strain evidence="1">CBS 262.69</strain>
    </source>
</reference>
<organism evidence="1 2">
    <name type="scientific">Trichodelitschia bisporula</name>
    <dbReference type="NCBI Taxonomy" id="703511"/>
    <lineage>
        <taxon>Eukaryota</taxon>
        <taxon>Fungi</taxon>
        <taxon>Dikarya</taxon>
        <taxon>Ascomycota</taxon>
        <taxon>Pezizomycotina</taxon>
        <taxon>Dothideomycetes</taxon>
        <taxon>Dothideomycetes incertae sedis</taxon>
        <taxon>Phaeotrichales</taxon>
        <taxon>Phaeotrichaceae</taxon>
        <taxon>Trichodelitschia</taxon>
    </lineage>
</organism>
<feature type="non-terminal residue" evidence="1">
    <location>
        <position position="95"/>
    </location>
</feature>
<protein>
    <submittedName>
        <fullName evidence="1">Uncharacterized protein</fullName>
    </submittedName>
</protein>
<dbReference type="AlphaFoldDB" id="A0A6G1HUI9"/>
<evidence type="ECO:0000313" key="1">
    <source>
        <dbReference type="EMBL" id="KAF2399728.1"/>
    </source>
</evidence>
<sequence length="95" mass="10879">MAPAKRIPTRDRFHASSVFHDPHLLLVRPPHLPHASNVSQTSTLPLALQRTTNRKSTRRLRHEDYTIGWICALDIELAAPRKMLDEEHQPLCQGD</sequence>
<evidence type="ECO:0000313" key="2">
    <source>
        <dbReference type="Proteomes" id="UP000799640"/>
    </source>
</evidence>
<proteinExistence type="predicted"/>
<dbReference type="GO" id="GO:0009116">
    <property type="term" value="P:nucleoside metabolic process"/>
    <property type="evidence" value="ECO:0007669"/>
    <property type="project" value="InterPro"/>
</dbReference>